<dbReference type="Pfam" id="PF13730">
    <property type="entry name" value="HTH_36"/>
    <property type="match status" value="1"/>
</dbReference>
<dbReference type="SUPFAM" id="SSF46785">
    <property type="entry name" value="Winged helix' DNA-binding domain"/>
    <property type="match status" value="1"/>
</dbReference>
<evidence type="ECO:0008006" key="4">
    <source>
        <dbReference type="Google" id="ProtNLM"/>
    </source>
</evidence>
<name>G2J7C5_9BURK</name>
<dbReference type="InterPro" id="IPR036388">
    <property type="entry name" value="WH-like_DNA-bd_sf"/>
</dbReference>
<sequence length="224" mass="25202">MSTIIQAACWPLQLPPTAKFVLILLADNANDQGVCWPSIPKICERTCFSERTVHGAIKWLEQRALLRANRSNGRHTSYILTPQEYSEPPQELRSNHKEPSLEPSEEPSKGACASRAALCELKRPDWLPEDAWRDWVSYRKTHKSRFTEKAAELSLCELAKLRERGFEPRAVIEQSILSGWTGLFPLKDRAGTGPPGLNRQVALEAENARAKAMLFGPKTEVIDV</sequence>
<dbReference type="EMBL" id="CAFB01000022">
    <property type="protein sequence ID" value="CCD28666.1"/>
    <property type="molecule type" value="Genomic_DNA"/>
</dbReference>
<dbReference type="InterPro" id="IPR036390">
    <property type="entry name" value="WH_DNA-bd_sf"/>
</dbReference>
<evidence type="ECO:0000313" key="3">
    <source>
        <dbReference type="Proteomes" id="UP000054051"/>
    </source>
</evidence>
<feature type="region of interest" description="Disordered" evidence="1">
    <location>
        <begin position="77"/>
        <end position="109"/>
    </location>
</feature>
<dbReference type="eggNOG" id="COG0640">
    <property type="taxonomic scope" value="Bacteria"/>
</dbReference>
<reference evidence="2 3" key="1">
    <citation type="submission" date="2011-08" db="EMBL/GenBank/DDBJ databases">
        <title>The genome of the obligate endobacterium of an arbuscular mycorrhizal fungus reveals an interphylum network of nutritional interactions.</title>
        <authorList>
            <person name="Ghignone S."/>
            <person name="Salvioli A."/>
            <person name="Anca I."/>
            <person name="Lumini E."/>
            <person name="Ortu G."/>
            <person name="Petiti L."/>
            <person name="Cruveiller S."/>
            <person name="Bianciotto V."/>
            <person name="Piffanelli P."/>
            <person name="Lanfranco L."/>
            <person name="Bonfante P."/>
        </authorList>
    </citation>
    <scope>NUCLEOTIDE SEQUENCE [LARGE SCALE GENOMIC DNA]</scope>
    <source>
        <strain evidence="2 3">BEG34</strain>
    </source>
</reference>
<gene>
    <name evidence="2" type="ORF">CAGGBEG34_110009</name>
</gene>
<evidence type="ECO:0000256" key="1">
    <source>
        <dbReference type="SAM" id="MobiDB-lite"/>
    </source>
</evidence>
<dbReference type="AlphaFoldDB" id="G2J7C5"/>
<organism evidence="2 3">
    <name type="scientific">Candidatus Glomeribacter gigasporarum BEG34</name>
    <dbReference type="NCBI Taxonomy" id="1070319"/>
    <lineage>
        <taxon>Bacteria</taxon>
        <taxon>Pseudomonadati</taxon>
        <taxon>Pseudomonadota</taxon>
        <taxon>Betaproteobacteria</taxon>
        <taxon>Burkholderiales</taxon>
        <taxon>Burkholderiaceae</taxon>
        <taxon>Candidatus Glomeribacter</taxon>
    </lineage>
</organism>
<accession>G2J7C5</accession>
<evidence type="ECO:0000313" key="2">
    <source>
        <dbReference type="EMBL" id="CCD28666.1"/>
    </source>
</evidence>
<keyword evidence="3" id="KW-1185">Reference proteome</keyword>
<dbReference type="OrthoDB" id="5526813at2"/>
<protein>
    <recommendedName>
        <fullName evidence="4">Helix-turn-helix domain-containing protein</fullName>
    </recommendedName>
</protein>
<proteinExistence type="predicted"/>
<comment type="caution">
    <text evidence="2">The sequence shown here is derived from an EMBL/GenBank/DDBJ whole genome shotgun (WGS) entry which is preliminary data.</text>
</comment>
<dbReference type="Proteomes" id="UP000054051">
    <property type="component" value="Unassembled WGS sequence"/>
</dbReference>
<dbReference type="Gene3D" id="1.10.10.10">
    <property type="entry name" value="Winged helix-like DNA-binding domain superfamily/Winged helix DNA-binding domain"/>
    <property type="match status" value="1"/>
</dbReference>